<dbReference type="SMR" id="A2DS19"/>
<name>A2DS19_TRIV3</name>
<dbReference type="EMBL" id="DS113238">
    <property type="protein sequence ID" value="EAY16789.1"/>
    <property type="molecule type" value="Genomic_DNA"/>
</dbReference>
<dbReference type="AlphaFoldDB" id="A2DS19"/>
<dbReference type="PANTHER" id="PTHR12143">
    <property type="entry name" value="PEPTIDE N-GLYCANASE PNGASE -RELATED"/>
    <property type="match status" value="1"/>
</dbReference>
<dbReference type="InterPro" id="IPR038765">
    <property type="entry name" value="Papain-like_cys_pep_sf"/>
</dbReference>
<dbReference type="InParanoid" id="A2DS19"/>
<keyword evidence="3" id="KW-0862">Zinc</keyword>
<dbReference type="SUPFAM" id="SSF54001">
    <property type="entry name" value="Cysteine proteinases"/>
    <property type="match status" value="1"/>
</dbReference>
<evidence type="ECO:0000256" key="3">
    <source>
        <dbReference type="ARBA" id="ARBA00022833"/>
    </source>
</evidence>
<dbReference type="VEuPathDB" id="TrichDB:TVAGG3_1001050"/>
<keyword evidence="2" id="KW-0479">Metal-binding</keyword>
<sequence>MNIAKIFVDDETITSSVDMSMPLTGLTAKLRNDNKISKPDSDFYVVYQNCPHEITSNIRVGEALTLEHLLLIISKDRYNKMKGLRGILESSIAAMNDLPTEADNIIASINHMKSFIKHYYEADGCFDKFYESMPLDLLQSESEEENLKTLTHWFKTEFFTFIHTPKCQCCNNETKGVGSSFPTLYESKGLASRTEVFKCFKCGAMTRFPRYDLPERLLETRCGRCSEFANVFTGMLLALGFDARIVVDLTDHVWSEVWLEDKQRYVHVDPCEDIIDAPYTYEVGWGKKLTWIFAIGKNEVYDVTRRYTKDYNAVVARRSAMVPEDVCAKLVNLRNQQYQSKLTQEEKNEIAHKNELDQKSMLIDRDAVKPEEQRTRISGNE</sequence>
<evidence type="ECO:0000313" key="6">
    <source>
        <dbReference type="EMBL" id="EAY16789.1"/>
    </source>
</evidence>
<feature type="compositionally biased region" description="Basic and acidic residues" evidence="4">
    <location>
        <begin position="343"/>
        <end position="375"/>
    </location>
</feature>
<protein>
    <submittedName>
        <fullName evidence="6">Transglutaminase-like superfamily protein</fullName>
    </submittedName>
</protein>
<dbReference type="SMART" id="SM00460">
    <property type="entry name" value="TGc"/>
    <property type="match status" value="1"/>
</dbReference>
<comment type="similarity">
    <text evidence="1">Belongs to the transglutaminase-like superfamily. PNGase family.</text>
</comment>
<evidence type="ECO:0000256" key="1">
    <source>
        <dbReference type="ARBA" id="ARBA00009390"/>
    </source>
</evidence>
<feature type="domain" description="Transglutaminase-like" evidence="5">
    <location>
        <begin position="217"/>
        <end position="272"/>
    </location>
</feature>
<evidence type="ECO:0000256" key="2">
    <source>
        <dbReference type="ARBA" id="ARBA00022723"/>
    </source>
</evidence>
<evidence type="ECO:0000259" key="5">
    <source>
        <dbReference type="SMART" id="SM00460"/>
    </source>
</evidence>
<accession>A2DS19</accession>
<dbReference type="Gene3D" id="3.10.620.30">
    <property type="match status" value="1"/>
</dbReference>
<dbReference type="KEGG" id="tva:4774801"/>
<evidence type="ECO:0000313" key="7">
    <source>
        <dbReference type="Proteomes" id="UP000001542"/>
    </source>
</evidence>
<dbReference type="OrthoDB" id="409136at2759"/>
<dbReference type="FunFam" id="3.10.620.30:FF:000021">
    <property type="entry name" value="Transglutaminase-like superfamily protein"/>
    <property type="match status" value="1"/>
</dbReference>
<evidence type="ECO:0000256" key="4">
    <source>
        <dbReference type="SAM" id="MobiDB-lite"/>
    </source>
</evidence>
<dbReference type="GO" id="GO:0046872">
    <property type="term" value="F:metal ion binding"/>
    <property type="evidence" value="ECO:0007669"/>
    <property type="project" value="UniProtKB-KW"/>
</dbReference>
<dbReference type="STRING" id="5722.A2DS19"/>
<dbReference type="InterPro" id="IPR050883">
    <property type="entry name" value="PNGase"/>
</dbReference>
<dbReference type="InterPro" id="IPR002931">
    <property type="entry name" value="Transglutaminase-like"/>
</dbReference>
<dbReference type="Gene3D" id="2.20.25.10">
    <property type="match status" value="1"/>
</dbReference>
<dbReference type="RefSeq" id="XP_001329012.1">
    <property type="nucleotide sequence ID" value="XM_001328977.1"/>
</dbReference>
<reference evidence="6" key="1">
    <citation type="submission" date="2006-10" db="EMBL/GenBank/DDBJ databases">
        <authorList>
            <person name="Amadeo P."/>
            <person name="Zhao Q."/>
            <person name="Wortman J."/>
            <person name="Fraser-Liggett C."/>
            <person name="Carlton J."/>
        </authorList>
    </citation>
    <scope>NUCLEOTIDE SEQUENCE</scope>
    <source>
        <strain evidence="6">G3</strain>
    </source>
</reference>
<dbReference type="PANTHER" id="PTHR12143:SF19">
    <property type="entry name" value="PEPTIDE-N(4)-(N-ACETYL-BETA-GLUCOSAMINYL)ASPARAGINE AMIDASE"/>
    <property type="match status" value="1"/>
</dbReference>
<dbReference type="VEuPathDB" id="TrichDB:TVAG_447480"/>
<organism evidence="6 7">
    <name type="scientific">Trichomonas vaginalis (strain ATCC PRA-98 / G3)</name>
    <dbReference type="NCBI Taxonomy" id="412133"/>
    <lineage>
        <taxon>Eukaryota</taxon>
        <taxon>Metamonada</taxon>
        <taxon>Parabasalia</taxon>
        <taxon>Trichomonadida</taxon>
        <taxon>Trichomonadidae</taxon>
        <taxon>Trichomonas</taxon>
    </lineage>
</organism>
<keyword evidence="7" id="KW-1185">Reference proteome</keyword>
<dbReference type="Pfam" id="PF01841">
    <property type="entry name" value="Transglut_core"/>
    <property type="match status" value="1"/>
</dbReference>
<proteinExistence type="inferred from homology"/>
<feature type="region of interest" description="Disordered" evidence="4">
    <location>
        <begin position="343"/>
        <end position="381"/>
    </location>
</feature>
<dbReference type="FunCoup" id="A2DS19">
    <property type="interactions" value="128"/>
</dbReference>
<dbReference type="eggNOG" id="KOG0909">
    <property type="taxonomic scope" value="Eukaryota"/>
</dbReference>
<reference evidence="6" key="2">
    <citation type="journal article" date="2007" name="Science">
        <title>Draft genome sequence of the sexually transmitted pathogen Trichomonas vaginalis.</title>
        <authorList>
            <person name="Carlton J.M."/>
            <person name="Hirt R.P."/>
            <person name="Silva J.C."/>
            <person name="Delcher A.L."/>
            <person name="Schatz M."/>
            <person name="Zhao Q."/>
            <person name="Wortman J.R."/>
            <person name="Bidwell S.L."/>
            <person name="Alsmark U.C.M."/>
            <person name="Besteiro S."/>
            <person name="Sicheritz-Ponten T."/>
            <person name="Noel C.J."/>
            <person name="Dacks J.B."/>
            <person name="Foster P.G."/>
            <person name="Simillion C."/>
            <person name="Van de Peer Y."/>
            <person name="Miranda-Saavedra D."/>
            <person name="Barton G.J."/>
            <person name="Westrop G.D."/>
            <person name="Mueller S."/>
            <person name="Dessi D."/>
            <person name="Fiori P.L."/>
            <person name="Ren Q."/>
            <person name="Paulsen I."/>
            <person name="Zhang H."/>
            <person name="Bastida-Corcuera F.D."/>
            <person name="Simoes-Barbosa A."/>
            <person name="Brown M.T."/>
            <person name="Hayes R.D."/>
            <person name="Mukherjee M."/>
            <person name="Okumura C.Y."/>
            <person name="Schneider R."/>
            <person name="Smith A.J."/>
            <person name="Vanacova S."/>
            <person name="Villalvazo M."/>
            <person name="Haas B.J."/>
            <person name="Pertea M."/>
            <person name="Feldblyum T.V."/>
            <person name="Utterback T.R."/>
            <person name="Shu C.L."/>
            <person name="Osoegawa K."/>
            <person name="de Jong P.J."/>
            <person name="Hrdy I."/>
            <person name="Horvathova L."/>
            <person name="Zubacova Z."/>
            <person name="Dolezal P."/>
            <person name="Malik S.B."/>
            <person name="Logsdon J.M. Jr."/>
            <person name="Henze K."/>
            <person name="Gupta A."/>
            <person name="Wang C.C."/>
            <person name="Dunne R.L."/>
            <person name="Upcroft J.A."/>
            <person name="Upcroft P."/>
            <person name="White O."/>
            <person name="Salzberg S.L."/>
            <person name="Tang P."/>
            <person name="Chiu C.-H."/>
            <person name="Lee Y.-S."/>
            <person name="Embley T.M."/>
            <person name="Coombs G.H."/>
            <person name="Mottram J.C."/>
            <person name="Tachezy J."/>
            <person name="Fraser-Liggett C.M."/>
            <person name="Johnson P.J."/>
        </authorList>
    </citation>
    <scope>NUCLEOTIDE SEQUENCE [LARGE SCALE GENOMIC DNA]</scope>
    <source>
        <strain evidence="6">G3</strain>
    </source>
</reference>
<dbReference type="Proteomes" id="UP000001542">
    <property type="component" value="Unassembled WGS sequence"/>
</dbReference>
<gene>
    <name evidence="6" type="ORF">TVAG_447480</name>
</gene>